<dbReference type="GO" id="GO:0051119">
    <property type="term" value="F:sugar transmembrane transporter activity"/>
    <property type="evidence" value="ECO:0007669"/>
    <property type="project" value="InterPro"/>
</dbReference>
<evidence type="ECO:0000256" key="8">
    <source>
        <dbReference type="ARBA" id="ARBA00022989"/>
    </source>
</evidence>
<dbReference type="AlphaFoldDB" id="A0AAW0L492"/>
<evidence type="ECO:0000256" key="4">
    <source>
        <dbReference type="ARBA" id="ARBA00022475"/>
    </source>
</evidence>
<dbReference type="EMBL" id="PKMF04000170">
    <property type="protein sequence ID" value="KAK7845411.1"/>
    <property type="molecule type" value="Genomic_DNA"/>
</dbReference>
<evidence type="ECO:0000256" key="3">
    <source>
        <dbReference type="ARBA" id="ARBA00022448"/>
    </source>
</evidence>
<comment type="caution">
    <text evidence="11">The sequence shown here is derived from an EMBL/GenBank/DDBJ whole genome shotgun (WGS) entry which is preliminary data.</text>
</comment>
<reference evidence="11 12" key="1">
    <citation type="journal article" date="2018" name="Sci. Data">
        <title>The draft genome sequence of cork oak.</title>
        <authorList>
            <person name="Ramos A.M."/>
            <person name="Usie A."/>
            <person name="Barbosa P."/>
            <person name="Barros P.M."/>
            <person name="Capote T."/>
            <person name="Chaves I."/>
            <person name="Simoes F."/>
            <person name="Abreu I."/>
            <person name="Carrasquinho I."/>
            <person name="Faro C."/>
            <person name="Guimaraes J.B."/>
            <person name="Mendonca D."/>
            <person name="Nobrega F."/>
            <person name="Rodrigues L."/>
            <person name="Saibo N.J.M."/>
            <person name="Varela M.C."/>
            <person name="Egas C."/>
            <person name="Matos J."/>
            <person name="Miguel C.M."/>
            <person name="Oliveira M.M."/>
            <person name="Ricardo C.P."/>
            <person name="Goncalves S."/>
        </authorList>
    </citation>
    <scope>NUCLEOTIDE SEQUENCE [LARGE SCALE GENOMIC DNA]</scope>
    <source>
        <strain evidence="12">cv. HL8</strain>
    </source>
</reference>
<evidence type="ECO:0000313" key="11">
    <source>
        <dbReference type="EMBL" id="KAK7845411.1"/>
    </source>
</evidence>
<evidence type="ECO:0000256" key="1">
    <source>
        <dbReference type="ARBA" id="ARBA00004651"/>
    </source>
</evidence>
<dbReference type="Pfam" id="PF03083">
    <property type="entry name" value="MtN3_slv"/>
    <property type="match status" value="1"/>
</dbReference>
<proteinExistence type="inferred from homology"/>
<keyword evidence="9 10" id="KW-0472">Membrane</keyword>
<dbReference type="GO" id="GO:0005886">
    <property type="term" value="C:plasma membrane"/>
    <property type="evidence" value="ECO:0007669"/>
    <property type="project" value="UniProtKB-SubCell"/>
</dbReference>
<dbReference type="PANTHER" id="PTHR10791">
    <property type="entry name" value="RAG1-ACTIVATING PROTEIN 1"/>
    <property type="match status" value="1"/>
</dbReference>
<keyword evidence="6 10" id="KW-0812">Transmembrane</keyword>
<dbReference type="InterPro" id="IPR047664">
    <property type="entry name" value="SWEET"/>
</dbReference>
<organism evidence="11 12">
    <name type="scientific">Quercus suber</name>
    <name type="common">Cork oak</name>
    <dbReference type="NCBI Taxonomy" id="58331"/>
    <lineage>
        <taxon>Eukaryota</taxon>
        <taxon>Viridiplantae</taxon>
        <taxon>Streptophyta</taxon>
        <taxon>Embryophyta</taxon>
        <taxon>Tracheophyta</taxon>
        <taxon>Spermatophyta</taxon>
        <taxon>Magnoliopsida</taxon>
        <taxon>eudicotyledons</taxon>
        <taxon>Gunneridae</taxon>
        <taxon>Pentapetalae</taxon>
        <taxon>rosids</taxon>
        <taxon>fabids</taxon>
        <taxon>Fagales</taxon>
        <taxon>Fagaceae</taxon>
        <taxon>Quercus</taxon>
    </lineage>
</organism>
<keyword evidence="5 11" id="KW-0762">Sugar transport</keyword>
<dbReference type="PANTHER" id="PTHR10791:SF222">
    <property type="entry name" value="BIDIRECTIONAL SUGAR TRANSPORTER SWEET15"/>
    <property type="match status" value="1"/>
</dbReference>
<comment type="subcellular location">
    <subcellularLocation>
        <location evidence="1">Cell membrane</location>
        <topology evidence="1">Multi-pass membrane protein</topology>
    </subcellularLocation>
</comment>
<keyword evidence="8 10" id="KW-1133">Transmembrane helix</keyword>
<keyword evidence="7" id="KW-0677">Repeat</keyword>
<gene>
    <name evidence="11" type="primary">N3</name>
    <name evidence="11" type="ORF">CFP56_009307</name>
</gene>
<evidence type="ECO:0000256" key="6">
    <source>
        <dbReference type="ARBA" id="ARBA00022692"/>
    </source>
</evidence>
<evidence type="ECO:0000256" key="5">
    <source>
        <dbReference type="ARBA" id="ARBA00022597"/>
    </source>
</evidence>
<keyword evidence="4" id="KW-1003">Cell membrane</keyword>
<evidence type="ECO:0000256" key="10">
    <source>
        <dbReference type="SAM" id="Phobius"/>
    </source>
</evidence>
<evidence type="ECO:0000256" key="9">
    <source>
        <dbReference type="ARBA" id="ARBA00023136"/>
    </source>
</evidence>
<evidence type="ECO:0000256" key="7">
    <source>
        <dbReference type="ARBA" id="ARBA00022737"/>
    </source>
</evidence>
<protein>
    <submittedName>
        <fullName evidence="11">Bidirectional sugar transporter n3</fullName>
    </submittedName>
</protein>
<feature type="transmembrane region" description="Helical" evidence="10">
    <location>
        <begin position="24"/>
        <end position="44"/>
    </location>
</feature>
<dbReference type="Proteomes" id="UP000237347">
    <property type="component" value="Unassembled WGS sequence"/>
</dbReference>
<keyword evidence="12" id="KW-1185">Reference proteome</keyword>
<comment type="similarity">
    <text evidence="2">Belongs to the SWEET sugar transporter family.</text>
</comment>
<dbReference type="InterPro" id="IPR004316">
    <property type="entry name" value="SWEET_rpt"/>
</dbReference>
<accession>A0AAW0L492</accession>
<evidence type="ECO:0000256" key="2">
    <source>
        <dbReference type="ARBA" id="ARBA00007809"/>
    </source>
</evidence>
<name>A0AAW0L492_QUESU</name>
<sequence length="126" mass="13985">MGLFSLILLVTHFAMEERFHVEFLGWICIAVSISIFAAPSSIVAQVIRSRSVEFMLFNLSFFLTLSAIINKKKVIEENEPLNQQLKNIAIISALGIAEVFLVDAQSYANGESMNNGAKEHEQPRGA</sequence>
<evidence type="ECO:0000313" key="12">
    <source>
        <dbReference type="Proteomes" id="UP000237347"/>
    </source>
</evidence>
<keyword evidence="3" id="KW-0813">Transport</keyword>